<sequence>MWSVEQKTIGVHRCHTLHSAGSVPEIGIIDLLSVSGRSRLFSAGNEEWTIFYRKVISHVSEHCRWEKCQDLPSTRSAP</sequence>
<reference evidence="2" key="1">
    <citation type="journal article" date="2015" name="Nat. Genet.">
        <title>The genome and transcriptome of the zoonotic hookworm Ancylostoma ceylanicum identify infection-specific gene families.</title>
        <authorList>
            <person name="Schwarz E.M."/>
            <person name="Hu Y."/>
            <person name="Antoshechkin I."/>
            <person name="Miller M.M."/>
            <person name="Sternberg P.W."/>
            <person name="Aroian R.V."/>
        </authorList>
    </citation>
    <scope>NUCLEOTIDE SEQUENCE</scope>
    <source>
        <strain evidence="2">HY135</strain>
    </source>
</reference>
<evidence type="ECO:0000313" key="2">
    <source>
        <dbReference type="Proteomes" id="UP000024635"/>
    </source>
</evidence>
<dbReference type="Proteomes" id="UP000024635">
    <property type="component" value="Unassembled WGS sequence"/>
</dbReference>
<accession>A0A016SDA5</accession>
<comment type="caution">
    <text evidence="1">The sequence shown here is derived from an EMBL/GenBank/DDBJ whole genome shotgun (WGS) entry which is preliminary data.</text>
</comment>
<organism evidence="1 2">
    <name type="scientific">Ancylostoma ceylanicum</name>
    <dbReference type="NCBI Taxonomy" id="53326"/>
    <lineage>
        <taxon>Eukaryota</taxon>
        <taxon>Metazoa</taxon>
        <taxon>Ecdysozoa</taxon>
        <taxon>Nematoda</taxon>
        <taxon>Chromadorea</taxon>
        <taxon>Rhabditida</taxon>
        <taxon>Rhabditina</taxon>
        <taxon>Rhabditomorpha</taxon>
        <taxon>Strongyloidea</taxon>
        <taxon>Ancylostomatidae</taxon>
        <taxon>Ancylostomatinae</taxon>
        <taxon>Ancylostoma</taxon>
    </lineage>
</organism>
<gene>
    <name evidence="1" type="primary">Acey_s0248.g78</name>
    <name evidence="1" type="ORF">Y032_0248g78</name>
</gene>
<dbReference type="AlphaFoldDB" id="A0A016SDA5"/>
<name>A0A016SDA5_9BILA</name>
<protein>
    <submittedName>
        <fullName evidence="1">Uncharacterized protein</fullName>
    </submittedName>
</protein>
<proteinExistence type="predicted"/>
<dbReference type="EMBL" id="JARK01001584">
    <property type="protein sequence ID" value="EYB88362.1"/>
    <property type="molecule type" value="Genomic_DNA"/>
</dbReference>
<evidence type="ECO:0000313" key="1">
    <source>
        <dbReference type="EMBL" id="EYB88362.1"/>
    </source>
</evidence>
<keyword evidence="2" id="KW-1185">Reference proteome</keyword>